<name>A0A3S4XA00_MANHA</name>
<evidence type="ECO:0000313" key="2">
    <source>
        <dbReference type="Proteomes" id="UP000271188"/>
    </source>
</evidence>
<accession>A0A3S4XA00</accession>
<protein>
    <recommendedName>
        <fullName evidence="3">Restriction endonuclease</fullName>
    </recommendedName>
</protein>
<dbReference type="EMBL" id="LR134495">
    <property type="protein sequence ID" value="VEI75741.1"/>
    <property type="molecule type" value="Genomic_DNA"/>
</dbReference>
<organism evidence="1 2">
    <name type="scientific">Mannheimia haemolytica</name>
    <name type="common">Pasteurella haemolytica</name>
    <dbReference type="NCBI Taxonomy" id="75985"/>
    <lineage>
        <taxon>Bacteria</taxon>
        <taxon>Pseudomonadati</taxon>
        <taxon>Pseudomonadota</taxon>
        <taxon>Gammaproteobacteria</taxon>
        <taxon>Pasteurellales</taxon>
        <taxon>Pasteurellaceae</taxon>
        <taxon>Mannheimia</taxon>
    </lineage>
</organism>
<proteinExistence type="predicted"/>
<gene>
    <name evidence="1" type="ORF">NCTC10643_00599</name>
</gene>
<evidence type="ECO:0000313" key="1">
    <source>
        <dbReference type="EMBL" id="VEI75741.1"/>
    </source>
</evidence>
<sequence>MELYKTKPLTSNTPLFCPKEWMNHHNENGMLLRLIANMRLLGECLRKTHPTFFNISDYKGVLATILIPSKELHQNLNKPGDVDMLIIPYTEENIIFSESLAIEAKVIRASYEQQGKSPKKFGFTQAQGLYDIGFPYVAICHFIVSDMSPSHTWEKMLLGTVGDNDTFHSLRECFIDRLPLSLIERAQGRLLNNRKNPHIGICSCYMDSDYNSNNALFIPEGSICTKNTSNLEFVAYIEEYYRKNWRRFLNILKNKPEE</sequence>
<reference evidence="1" key="1">
    <citation type="submission" date="2018-12" db="EMBL/GenBank/DDBJ databases">
        <authorList>
            <consortium name="Pathogen Informatics"/>
        </authorList>
    </citation>
    <scope>NUCLEOTIDE SEQUENCE [LARGE SCALE GENOMIC DNA]</scope>
    <source>
        <strain evidence="1">NCTC10643</strain>
    </source>
</reference>
<evidence type="ECO:0008006" key="3">
    <source>
        <dbReference type="Google" id="ProtNLM"/>
    </source>
</evidence>
<dbReference type="AlphaFoldDB" id="A0A3S4XA00"/>
<dbReference type="Proteomes" id="UP000271188">
    <property type="component" value="Chromosome"/>
</dbReference>
<dbReference type="RefSeq" id="WP_126301448.1">
    <property type="nucleotide sequence ID" value="NZ_LR134495.1"/>
</dbReference>